<keyword evidence="5" id="KW-0631">Potassium channel</keyword>
<feature type="transmembrane region" description="Helical" evidence="12">
    <location>
        <begin position="247"/>
        <end position="268"/>
    </location>
</feature>
<dbReference type="Gene3D" id="3.30.710.10">
    <property type="entry name" value="Potassium Channel Kv1.1, Chain A"/>
    <property type="match status" value="1"/>
</dbReference>
<comment type="subcellular location">
    <subcellularLocation>
        <location evidence="1">Membrane</location>
        <topology evidence="1">Multi-pass membrane protein</topology>
    </subcellularLocation>
</comment>
<dbReference type="SUPFAM" id="SSF81324">
    <property type="entry name" value="Voltage-gated potassium channels"/>
    <property type="match status" value="1"/>
</dbReference>
<keyword evidence="16" id="KW-1185">Reference proteome</keyword>
<dbReference type="GO" id="GO:0008076">
    <property type="term" value="C:voltage-gated potassium channel complex"/>
    <property type="evidence" value="ECO:0007669"/>
    <property type="project" value="InterPro"/>
</dbReference>
<dbReference type="Pfam" id="PF02214">
    <property type="entry name" value="BTB_2"/>
    <property type="match status" value="1"/>
</dbReference>
<dbReference type="PRINTS" id="PR01496">
    <property type="entry name" value="SHAKERCHANEL"/>
</dbReference>
<dbReference type="PRINTS" id="PR01491">
    <property type="entry name" value="KVCHANNEL"/>
</dbReference>
<evidence type="ECO:0000256" key="11">
    <source>
        <dbReference type="ARBA" id="ARBA00023303"/>
    </source>
</evidence>
<dbReference type="Gene3D" id="1.10.287.70">
    <property type="match status" value="1"/>
</dbReference>
<evidence type="ECO:0000313" key="16">
    <source>
        <dbReference type="Proteomes" id="UP000275408"/>
    </source>
</evidence>
<keyword evidence="9" id="KW-0406">Ion transport</keyword>
<gene>
    <name evidence="15" type="ORF">pdam_00019465</name>
</gene>
<dbReference type="PANTHER" id="PTHR11537">
    <property type="entry name" value="VOLTAGE-GATED POTASSIUM CHANNEL"/>
    <property type="match status" value="1"/>
</dbReference>
<keyword evidence="7" id="KW-0630">Potassium</keyword>
<dbReference type="InterPro" id="IPR028325">
    <property type="entry name" value="VG_K_chnl"/>
</dbReference>
<evidence type="ECO:0000256" key="3">
    <source>
        <dbReference type="ARBA" id="ARBA00022538"/>
    </source>
</evidence>
<proteinExistence type="predicted"/>
<dbReference type="PRINTS" id="PR00169">
    <property type="entry name" value="KCHANNEL"/>
</dbReference>
<feature type="transmembrane region" description="Helical" evidence="12">
    <location>
        <begin position="376"/>
        <end position="395"/>
    </location>
</feature>
<keyword evidence="10 12" id="KW-0472">Membrane</keyword>
<evidence type="ECO:0000256" key="6">
    <source>
        <dbReference type="ARBA" id="ARBA00022882"/>
    </source>
</evidence>
<dbReference type="Pfam" id="PF00520">
    <property type="entry name" value="Ion_trans"/>
    <property type="match status" value="1"/>
</dbReference>
<dbReference type="PANTHER" id="PTHR11537:SF113">
    <property type="entry name" value="POTASSIUM VOLTAGE-GATED CHANNEL PROTEIN SHAKER"/>
    <property type="match status" value="1"/>
</dbReference>
<evidence type="ECO:0000259" key="14">
    <source>
        <dbReference type="Pfam" id="PF02214"/>
    </source>
</evidence>
<name>A0A3M6T5C6_POCDA</name>
<dbReference type="EMBL" id="RCHS01004301">
    <property type="protein sequence ID" value="RMX36528.1"/>
    <property type="molecule type" value="Genomic_DNA"/>
</dbReference>
<dbReference type="AlphaFoldDB" id="A0A3M6T5C6"/>
<keyword evidence="6" id="KW-0851">Voltage-gated channel</keyword>
<accession>A0A3M6T5C6</accession>
<dbReference type="STRING" id="46731.A0A3M6T5C6"/>
<comment type="caution">
    <text evidence="15">The sequence shown here is derived from an EMBL/GenBank/DDBJ whole genome shotgun (WGS) entry which is preliminary data.</text>
</comment>
<evidence type="ECO:0000256" key="9">
    <source>
        <dbReference type="ARBA" id="ARBA00023065"/>
    </source>
</evidence>
<dbReference type="Proteomes" id="UP000275408">
    <property type="component" value="Unassembled WGS sequence"/>
</dbReference>
<evidence type="ECO:0000313" key="15">
    <source>
        <dbReference type="EMBL" id="RMX36528.1"/>
    </source>
</evidence>
<dbReference type="GO" id="GO:0001508">
    <property type="term" value="P:action potential"/>
    <property type="evidence" value="ECO:0007669"/>
    <property type="project" value="TreeGrafter"/>
</dbReference>
<keyword evidence="4 12" id="KW-0812">Transmembrane</keyword>
<evidence type="ECO:0000256" key="10">
    <source>
        <dbReference type="ARBA" id="ARBA00023136"/>
    </source>
</evidence>
<reference evidence="15 16" key="1">
    <citation type="journal article" date="2018" name="Sci. Rep.">
        <title>Comparative analysis of the Pocillopora damicornis genome highlights role of immune system in coral evolution.</title>
        <authorList>
            <person name="Cunning R."/>
            <person name="Bay R.A."/>
            <person name="Gillette P."/>
            <person name="Baker A.C."/>
            <person name="Traylor-Knowles N."/>
        </authorList>
    </citation>
    <scope>NUCLEOTIDE SEQUENCE [LARGE SCALE GENOMIC DNA]</scope>
    <source>
        <strain evidence="15">RSMAS</strain>
        <tissue evidence="15">Whole animal</tissue>
    </source>
</reference>
<feature type="transmembrane region" description="Helical" evidence="12">
    <location>
        <begin position="275"/>
        <end position="293"/>
    </location>
</feature>
<evidence type="ECO:0000256" key="2">
    <source>
        <dbReference type="ARBA" id="ARBA00022448"/>
    </source>
</evidence>
<feature type="transmembrane region" description="Helical" evidence="12">
    <location>
        <begin position="347"/>
        <end position="367"/>
    </location>
</feature>
<evidence type="ECO:0000256" key="8">
    <source>
        <dbReference type="ARBA" id="ARBA00022989"/>
    </source>
</evidence>
<dbReference type="InterPro" id="IPR003131">
    <property type="entry name" value="T1-type_BTB"/>
</dbReference>
<feature type="domain" description="Ion transport" evidence="13">
    <location>
        <begin position="178"/>
        <end position="437"/>
    </location>
</feature>
<feature type="transmembrane region" description="Helical" evidence="12">
    <location>
        <begin position="179"/>
        <end position="200"/>
    </location>
</feature>
<dbReference type="InterPro" id="IPR003972">
    <property type="entry name" value="K_chnl_volt-dep_Kv1"/>
</dbReference>
<dbReference type="InterPro" id="IPR003968">
    <property type="entry name" value="K_chnl_volt-dep_Kv"/>
</dbReference>
<dbReference type="InterPro" id="IPR027359">
    <property type="entry name" value="Volt_channel_dom_sf"/>
</dbReference>
<protein>
    <recommendedName>
        <fullName evidence="17">BTB domain-containing protein</fullName>
    </recommendedName>
</protein>
<dbReference type="InterPro" id="IPR011333">
    <property type="entry name" value="SKP1/BTB/POZ_sf"/>
</dbReference>
<dbReference type="InterPro" id="IPR005821">
    <property type="entry name" value="Ion_trans_dom"/>
</dbReference>
<dbReference type="Gene3D" id="1.20.120.350">
    <property type="entry name" value="Voltage-gated potassium channels. Chain C"/>
    <property type="match status" value="1"/>
</dbReference>
<dbReference type="OrthoDB" id="433309at2759"/>
<dbReference type="GO" id="GO:0051260">
    <property type="term" value="P:protein homooligomerization"/>
    <property type="evidence" value="ECO:0007669"/>
    <property type="project" value="InterPro"/>
</dbReference>
<evidence type="ECO:0000256" key="1">
    <source>
        <dbReference type="ARBA" id="ARBA00004141"/>
    </source>
</evidence>
<feature type="domain" description="Potassium channel tetramerisation-type BTB" evidence="14">
    <location>
        <begin position="51"/>
        <end position="136"/>
    </location>
</feature>
<keyword evidence="2" id="KW-0813">Transport</keyword>
<evidence type="ECO:0000256" key="7">
    <source>
        <dbReference type="ARBA" id="ARBA00022958"/>
    </source>
</evidence>
<evidence type="ECO:0000256" key="5">
    <source>
        <dbReference type="ARBA" id="ARBA00022826"/>
    </source>
</evidence>
<organism evidence="15 16">
    <name type="scientific">Pocillopora damicornis</name>
    <name type="common">Cauliflower coral</name>
    <name type="synonym">Millepora damicornis</name>
    <dbReference type="NCBI Taxonomy" id="46731"/>
    <lineage>
        <taxon>Eukaryota</taxon>
        <taxon>Metazoa</taxon>
        <taxon>Cnidaria</taxon>
        <taxon>Anthozoa</taxon>
        <taxon>Hexacorallia</taxon>
        <taxon>Scleractinia</taxon>
        <taxon>Astrocoeniina</taxon>
        <taxon>Pocilloporidae</taxon>
        <taxon>Pocillopora</taxon>
    </lineage>
</organism>
<evidence type="ECO:0000256" key="12">
    <source>
        <dbReference type="SAM" id="Phobius"/>
    </source>
</evidence>
<dbReference type="FunFam" id="1.10.287.70:FF:000028">
    <property type="entry name" value="potassium voltage-gated channel subfamily D member 3"/>
    <property type="match status" value="1"/>
</dbReference>
<keyword evidence="11" id="KW-0407">Ion channel</keyword>
<keyword evidence="3" id="KW-0633">Potassium transport</keyword>
<keyword evidence="8 12" id="KW-1133">Transmembrane helix</keyword>
<evidence type="ECO:0000256" key="4">
    <source>
        <dbReference type="ARBA" id="ARBA00022692"/>
    </source>
</evidence>
<dbReference type="SUPFAM" id="SSF54695">
    <property type="entry name" value="POZ domain"/>
    <property type="match status" value="1"/>
</dbReference>
<evidence type="ECO:0008006" key="17">
    <source>
        <dbReference type="Google" id="ProtNLM"/>
    </source>
</evidence>
<feature type="transmembrane region" description="Helical" evidence="12">
    <location>
        <begin position="407"/>
        <end position="427"/>
    </location>
</feature>
<sequence>MILPPVGASRRSWSDSRIKTPRLGHRLGDVTRYQRPRKSSVAIPGKCVERIKINVSGKKYELTYSRLFRFPKSLLARSARREEFYDAERDEYFFDRNRMAFESVYHFYQTAGEFFRPEHIPDDLLMKELQFFGLLQYLSLPGNVSLSVGPSKVILPANKYQRMVWEFFENPSSSITARLINVFMLLVIILSIILLCIETLPDFDEANGGVSAHIRKQTNGKKPTNITGDIPTVIHENQSLSNKLRTLFVIETFCVACFSLELIIRFLASAEKRRFFWNLLNLFDLLSVLPFYLSLVMSWHSVSATQSAYTLRVLRLVRLLRLAKIYRYSSSVQIFVKTIRECVKDFLLLYFLILMTTTVFASTCYYFEQEHEGTDFVSIPAAFWWAIITLTSVGYGDMVPVTLAGKINSALCVVFGVIIITPLLPIIGSKFNSVQEKVKIEKLLTSEKLQISDDDSSDSFEDWRRTVTFAEEDFSFEIPPTTKNSSFESQIEFSVRPKSVQPRSVTVI</sequence>
<evidence type="ECO:0000259" key="13">
    <source>
        <dbReference type="Pfam" id="PF00520"/>
    </source>
</evidence>
<dbReference type="GO" id="GO:0005251">
    <property type="term" value="F:delayed rectifier potassium channel activity"/>
    <property type="evidence" value="ECO:0007669"/>
    <property type="project" value="TreeGrafter"/>
</dbReference>